<dbReference type="Proteomes" id="UP000199013">
    <property type="component" value="Unassembled WGS sequence"/>
</dbReference>
<dbReference type="EMBL" id="FLUV01000526">
    <property type="protein sequence ID" value="SBW19336.1"/>
    <property type="molecule type" value="Genomic_DNA"/>
</dbReference>
<gene>
    <name evidence="1" type="ORF">FDG2_1246</name>
</gene>
<evidence type="ECO:0008006" key="3">
    <source>
        <dbReference type="Google" id="ProtNLM"/>
    </source>
</evidence>
<protein>
    <recommendedName>
        <fullName evidence="3">PIN domain-containing protein</fullName>
    </recommendedName>
</protein>
<name>A0A1C3NV80_9ACTN</name>
<reference evidence="2" key="1">
    <citation type="submission" date="2016-02" db="EMBL/GenBank/DDBJ databases">
        <authorList>
            <person name="Wibberg D."/>
        </authorList>
    </citation>
    <scope>NUCLEOTIDE SEQUENCE [LARGE SCALE GENOMIC DNA]</scope>
</reference>
<accession>A0A1C3NV80</accession>
<evidence type="ECO:0000313" key="1">
    <source>
        <dbReference type="EMBL" id="SBW19336.1"/>
    </source>
</evidence>
<sequence>MPDHDPAPGQPTPEYVVDTGVAIVANGRDEWPAECELACIGLLQDLVVHGGLVLDTLGLITAEYARHLNFSGQPGIGDAFFRWAQNNQYNEVRCSRVEITPDAEGNFLEFPDDAALADFDPSDRKFVATAAAHGSVHIAVGTDSGWWHHRDALAAAGIPIAFLCEKYFREKYRNGRR</sequence>
<organism evidence="1 2">
    <name type="scientific">Candidatus Protofrankia californiensis</name>
    <dbReference type="NCBI Taxonomy" id="1839754"/>
    <lineage>
        <taxon>Bacteria</taxon>
        <taxon>Bacillati</taxon>
        <taxon>Actinomycetota</taxon>
        <taxon>Actinomycetes</taxon>
        <taxon>Frankiales</taxon>
        <taxon>Frankiaceae</taxon>
        <taxon>Protofrankia</taxon>
    </lineage>
</organism>
<proteinExistence type="predicted"/>
<dbReference type="AlphaFoldDB" id="A0A1C3NV80"/>
<keyword evidence="2" id="KW-1185">Reference proteome</keyword>
<evidence type="ECO:0000313" key="2">
    <source>
        <dbReference type="Proteomes" id="UP000199013"/>
    </source>
</evidence>